<gene>
    <name evidence="1" type="ORF">GZH47_22205</name>
</gene>
<accession>A0A6C0P4G9</accession>
<reference evidence="1 2" key="1">
    <citation type="submission" date="2020-02" db="EMBL/GenBank/DDBJ databases">
        <title>Paenibacillus sp. nov., isolated from rhizosphere soil of tomato.</title>
        <authorList>
            <person name="Weon H.-Y."/>
            <person name="Lee S.A."/>
        </authorList>
    </citation>
    <scope>NUCLEOTIDE SEQUENCE [LARGE SCALE GENOMIC DNA]</scope>
    <source>
        <strain evidence="1 2">14171R-81</strain>
    </source>
</reference>
<dbReference type="InterPro" id="IPR025355">
    <property type="entry name" value="DUF4259"/>
</dbReference>
<sequence>MGAWGTGIFENDDVLDWKADLLESEGIELIKETIESVIDEEYVEVDLASNALGAIELLAALQGKPGEILVNDSNYVEGLHEWVEIHKGQGKSLLPIAKKAIKKIKKESELKELWEESEEYKTWKNIVNELEGRL</sequence>
<proteinExistence type="predicted"/>
<organism evidence="1 2">
    <name type="scientific">Paenibacillus rhizovicinus</name>
    <dbReference type="NCBI Taxonomy" id="2704463"/>
    <lineage>
        <taxon>Bacteria</taxon>
        <taxon>Bacillati</taxon>
        <taxon>Bacillota</taxon>
        <taxon>Bacilli</taxon>
        <taxon>Bacillales</taxon>
        <taxon>Paenibacillaceae</taxon>
        <taxon>Paenibacillus</taxon>
    </lineage>
</organism>
<dbReference type="Pfam" id="PF14078">
    <property type="entry name" value="DUF4259"/>
    <property type="match status" value="1"/>
</dbReference>
<evidence type="ECO:0000313" key="1">
    <source>
        <dbReference type="EMBL" id="QHW33231.1"/>
    </source>
</evidence>
<dbReference type="Proteomes" id="UP000479114">
    <property type="component" value="Chromosome"/>
</dbReference>
<protein>
    <submittedName>
        <fullName evidence="1">DUF4259 domain-containing protein</fullName>
    </submittedName>
</protein>
<dbReference type="EMBL" id="CP048286">
    <property type="protein sequence ID" value="QHW33231.1"/>
    <property type="molecule type" value="Genomic_DNA"/>
</dbReference>
<dbReference type="RefSeq" id="WP_162643210.1">
    <property type="nucleotide sequence ID" value="NZ_CP048286.1"/>
</dbReference>
<keyword evidence="2" id="KW-1185">Reference proteome</keyword>
<dbReference type="KEGG" id="prz:GZH47_22205"/>
<dbReference type="AlphaFoldDB" id="A0A6C0P4G9"/>
<evidence type="ECO:0000313" key="2">
    <source>
        <dbReference type="Proteomes" id="UP000479114"/>
    </source>
</evidence>
<name>A0A6C0P4G9_9BACL</name>